<evidence type="ECO:0000313" key="3">
    <source>
        <dbReference type="Proteomes" id="UP001305702"/>
    </source>
</evidence>
<protein>
    <submittedName>
        <fullName evidence="2">DUF4145 domain-containing protein</fullName>
    </submittedName>
</protein>
<dbReference type="AlphaFoldDB" id="A0AA96LEA5"/>
<proteinExistence type="predicted"/>
<dbReference type="Pfam" id="PF13643">
    <property type="entry name" value="DUF4145"/>
    <property type="match status" value="1"/>
</dbReference>
<gene>
    <name evidence="2" type="ORF">MJA45_03890</name>
</gene>
<reference evidence="2 3" key="1">
    <citation type="submission" date="2022-02" db="EMBL/GenBank/DDBJ databases">
        <title>Paenibacillus sp. MBLB1776 Whole Genome Shotgun Sequencing.</title>
        <authorList>
            <person name="Hwang C.Y."/>
            <person name="Cho E.-S."/>
            <person name="Seo M.-J."/>
        </authorList>
    </citation>
    <scope>NUCLEOTIDE SEQUENCE [LARGE SCALE GENOMIC DNA]</scope>
    <source>
        <strain evidence="2 3">MBLB1776</strain>
    </source>
</reference>
<evidence type="ECO:0000259" key="1">
    <source>
        <dbReference type="Pfam" id="PF13643"/>
    </source>
</evidence>
<dbReference type="RefSeq" id="WP_315605979.1">
    <property type="nucleotide sequence ID" value="NZ_CP130318.1"/>
</dbReference>
<organism evidence="2 3">
    <name type="scientific">Paenibacillus aurantius</name>
    <dbReference type="NCBI Taxonomy" id="2918900"/>
    <lineage>
        <taxon>Bacteria</taxon>
        <taxon>Bacillati</taxon>
        <taxon>Bacillota</taxon>
        <taxon>Bacilli</taxon>
        <taxon>Bacillales</taxon>
        <taxon>Paenibacillaceae</taxon>
        <taxon>Paenibacillus</taxon>
    </lineage>
</organism>
<dbReference type="InterPro" id="IPR025285">
    <property type="entry name" value="DUF4145"/>
</dbReference>
<dbReference type="EMBL" id="CP130318">
    <property type="protein sequence ID" value="WNQ12202.1"/>
    <property type="molecule type" value="Genomic_DNA"/>
</dbReference>
<evidence type="ECO:0000313" key="2">
    <source>
        <dbReference type="EMBL" id="WNQ12202.1"/>
    </source>
</evidence>
<dbReference type="KEGG" id="paun:MJA45_03890"/>
<name>A0AA96LEA5_9BACL</name>
<keyword evidence="3" id="KW-1185">Reference proteome</keyword>
<sequence>MLAIKEWNWEKPSKRERKEETFRCPYCNVVVRTTADTRIVDAELGAIKYHIFKCSQCSMPVTIGQDGKIIPPSLFLPFEDIKHLPEKIEKMYVECRKSFSTECYYSVIMVARSLVMHIAVDKGAGANLSFIEYVNYLETEGYTSRHNRPWVDKIRERGNHYIHEIDEATKEDAARIIVFISQLLKNVYELPQMANEV</sequence>
<dbReference type="Proteomes" id="UP001305702">
    <property type="component" value="Chromosome"/>
</dbReference>
<feature type="domain" description="DUF4145" evidence="1">
    <location>
        <begin position="96"/>
        <end position="179"/>
    </location>
</feature>
<accession>A0AA96LEA5</accession>